<organism evidence="1 2">
    <name type="scientific">Aliivibrio sifiae</name>
    <dbReference type="NCBI Taxonomy" id="566293"/>
    <lineage>
        <taxon>Bacteria</taxon>
        <taxon>Pseudomonadati</taxon>
        <taxon>Pseudomonadota</taxon>
        <taxon>Gammaproteobacteria</taxon>
        <taxon>Vibrionales</taxon>
        <taxon>Vibrionaceae</taxon>
        <taxon>Aliivibrio</taxon>
    </lineage>
</organism>
<reference evidence="1 2" key="1">
    <citation type="submission" date="2016-12" db="EMBL/GenBank/DDBJ databases">
        <title>Diversity of luminous bacteria.</title>
        <authorList>
            <person name="Yoshizawa S."/>
            <person name="Kogure K."/>
        </authorList>
    </citation>
    <scope>NUCLEOTIDE SEQUENCE [LARGE SCALE GENOMIC DNA]</scope>
    <source>
        <strain evidence="1 2">ATCC 33715</strain>
    </source>
</reference>
<evidence type="ECO:0000313" key="1">
    <source>
        <dbReference type="EMBL" id="PQJ89670.1"/>
    </source>
</evidence>
<protein>
    <submittedName>
        <fullName evidence="1">Uncharacterized protein</fullName>
    </submittedName>
</protein>
<proteinExistence type="predicted"/>
<gene>
    <name evidence="1" type="ORF">BTO22_08775</name>
</gene>
<dbReference type="AlphaFoldDB" id="A0A2S7XE87"/>
<dbReference type="OrthoDB" id="5906578at2"/>
<name>A0A2S7XE87_9GAMM</name>
<dbReference type="Proteomes" id="UP000239263">
    <property type="component" value="Unassembled WGS sequence"/>
</dbReference>
<dbReference type="EMBL" id="MSCO01000001">
    <property type="protein sequence ID" value="PQJ89670.1"/>
    <property type="molecule type" value="Genomic_DNA"/>
</dbReference>
<comment type="caution">
    <text evidence="1">The sequence shown here is derived from an EMBL/GenBank/DDBJ whole genome shotgun (WGS) entry which is preliminary data.</text>
</comment>
<sequence>MLFLSFPLLIIKIHNEEDYVMNRIRAIIKQAIESNRKEWVALITYGYGVRYDSTWRYFGYQSKYTYTMDLQQNLQQLPTISNTH</sequence>
<evidence type="ECO:0000313" key="2">
    <source>
        <dbReference type="Proteomes" id="UP000239263"/>
    </source>
</evidence>
<accession>A0A2S7XE87</accession>